<sequence length="144" mass="14529">MLGWLAAVVVATLAGVGAIRLVGDGFTGTPGGVRSQADVARDLAAATDGTAAPTPKPTTAAATATATPSGARETFSNRGGSVVAACRGDLVTLETWSPAQGYAVRDLEKGPDDDAEVEFEGSGGRFEIKVECRSGQPVQVGHDD</sequence>
<accession>A0ABQ4CH82</accession>
<evidence type="ECO:0000256" key="1">
    <source>
        <dbReference type="SAM" id="MobiDB-lite"/>
    </source>
</evidence>
<name>A0ABQ4CH82_9ACTN</name>
<feature type="region of interest" description="Disordered" evidence="1">
    <location>
        <begin position="47"/>
        <end position="76"/>
    </location>
</feature>
<dbReference type="EMBL" id="BONE01000001">
    <property type="protein sequence ID" value="GIF70640.1"/>
    <property type="molecule type" value="Genomic_DNA"/>
</dbReference>
<gene>
    <name evidence="2" type="ORF">Asi02nite_01580</name>
</gene>
<comment type="caution">
    <text evidence="2">The sequence shown here is derived from an EMBL/GenBank/DDBJ whole genome shotgun (WGS) entry which is preliminary data.</text>
</comment>
<reference evidence="2 3" key="1">
    <citation type="submission" date="2021-01" db="EMBL/GenBank/DDBJ databases">
        <title>Whole genome shotgun sequence of Asanoa siamensis NBRC 107932.</title>
        <authorList>
            <person name="Komaki H."/>
            <person name="Tamura T."/>
        </authorList>
    </citation>
    <scope>NUCLEOTIDE SEQUENCE [LARGE SCALE GENOMIC DNA]</scope>
    <source>
        <strain evidence="2 3">NBRC 107932</strain>
    </source>
</reference>
<organism evidence="2 3">
    <name type="scientific">Asanoa siamensis</name>
    <dbReference type="NCBI Taxonomy" id="926357"/>
    <lineage>
        <taxon>Bacteria</taxon>
        <taxon>Bacillati</taxon>
        <taxon>Actinomycetota</taxon>
        <taxon>Actinomycetes</taxon>
        <taxon>Micromonosporales</taxon>
        <taxon>Micromonosporaceae</taxon>
        <taxon>Asanoa</taxon>
    </lineage>
</organism>
<protein>
    <recommendedName>
        <fullName evidence="4">Septum formation initiator</fullName>
    </recommendedName>
</protein>
<evidence type="ECO:0008006" key="4">
    <source>
        <dbReference type="Google" id="ProtNLM"/>
    </source>
</evidence>
<evidence type="ECO:0000313" key="3">
    <source>
        <dbReference type="Proteomes" id="UP000604117"/>
    </source>
</evidence>
<feature type="compositionally biased region" description="Low complexity" evidence="1">
    <location>
        <begin position="47"/>
        <end position="68"/>
    </location>
</feature>
<dbReference type="Proteomes" id="UP000604117">
    <property type="component" value="Unassembled WGS sequence"/>
</dbReference>
<proteinExistence type="predicted"/>
<keyword evidence="3" id="KW-1185">Reference proteome</keyword>
<evidence type="ECO:0000313" key="2">
    <source>
        <dbReference type="EMBL" id="GIF70640.1"/>
    </source>
</evidence>